<name>A0ABS6AJS5_9RHOB</name>
<protein>
    <submittedName>
        <fullName evidence="2">DUF1127 domain-containing protein</fullName>
    </submittedName>
</protein>
<dbReference type="Pfam" id="PF06568">
    <property type="entry name" value="YjiS-like"/>
    <property type="match status" value="1"/>
</dbReference>
<dbReference type="EMBL" id="JAHKNG010000009">
    <property type="protein sequence ID" value="MBU3029889.1"/>
    <property type="molecule type" value="Genomic_DNA"/>
</dbReference>
<dbReference type="InterPro" id="IPR009506">
    <property type="entry name" value="YjiS-like"/>
</dbReference>
<evidence type="ECO:0000313" key="3">
    <source>
        <dbReference type="Proteomes" id="UP001166191"/>
    </source>
</evidence>
<evidence type="ECO:0000259" key="1">
    <source>
        <dbReference type="Pfam" id="PF06568"/>
    </source>
</evidence>
<accession>A0ABS6AJS5</accession>
<comment type="caution">
    <text evidence="2">The sequence shown here is derived from an EMBL/GenBank/DDBJ whole genome shotgun (WGS) entry which is preliminary data.</text>
</comment>
<dbReference type="Proteomes" id="UP001166191">
    <property type="component" value="Unassembled WGS sequence"/>
</dbReference>
<feature type="domain" description="YjiS-like" evidence="1">
    <location>
        <begin position="33"/>
        <end position="58"/>
    </location>
</feature>
<sequence length="76" mass="8856">MAQRSTALLRVVTGRGIIPRPAWLEQLLTLFDRRQKTIALDRLSDSQLQDIGLTRAEVDEEMRRPAWDAPLHWYRG</sequence>
<dbReference type="RefSeq" id="WP_216032575.1">
    <property type="nucleotide sequence ID" value="NZ_JAHKNG010000009.1"/>
</dbReference>
<organism evidence="2 3">
    <name type="scientific">Paracoccus marinaquae</name>
    <dbReference type="NCBI Taxonomy" id="2841926"/>
    <lineage>
        <taxon>Bacteria</taxon>
        <taxon>Pseudomonadati</taxon>
        <taxon>Pseudomonadota</taxon>
        <taxon>Alphaproteobacteria</taxon>
        <taxon>Rhodobacterales</taxon>
        <taxon>Paracoccaceae</taxon>
        <taxon>Paracoccus</taxon>
    </lineage>
</organism>
<keyword evidence="3" id="KW-1185">Reference proteome</keyword>
<proteinExistence type="predicted"/>
<evidence type="ECO:0000313" key="2">
    <source>
        <dbReference type="EMBL" id="MBU3029889.1"/>
    </source>
</evidence>
<reference evidence="2" key="1">
    <citation type="submission" date="2021-06" db="EMBL/GenBank/DDBJ databases">
        <title>Paracoccus bacterium XHP0099 sp. nov., isolated from the surface waters of the Yellow Sea.</title>
        <authorList>
            <person name="Xue H."/>
            <person name="Zhang D."/>
        </authorList>
    </citation>
    <scope>NUCLEOTIDE SEQUENCE</scope>
    <source>
        <strain evidence="2">XHP0099</strain>
    </source>
</reference>
<gene>
    <name evidence="2" type="ORF">KNW02_07125</name>
</gene>